<keyword evidence="3" id="KW-1185">Reference proteome</keyword>
<dbReference type="InterPro" id="IPR011044">
    <property type="entry name" value="Quino_amine_DH_bsu"/>
</dbReference>
<reference evidence="2" key="1">
    <citation type="submission" date="2021-11" db="EMBL/GenBank/DDBJ databases">
        <authorList>
            <consortium name="Genoscope - CEA"/>
            <person name="William W."/>
        </authorList>
    </citation>
    <scope>NUCLEOTIDE SEQUENCE</scope>
</reference>
<evidence type="ECO:0000313" key="2">
    <source>
        <dbReference type="EMBL" id="CAH0378386.1"/>
    </source>
</evidence>
<name>A0A8J2X6P1_9STRA</name>
<dbReference type="GO" id="GO:0016603">
    <property type="term" value="F:glutaminyl-peptide cyclotransferase activity"/>
    <property type="evidence" value="ECO:0007669"/>
    <property type="project" value="InterPro"/>
</dbReference>
<dbReference type="EMBL" id="CAKKNE010000005">
    <property type="protein sequence ID" value="CAH0378386.1"/>
    <property type="molecule type" value="Genomic_DNA"/>
</dbReference>
<dbReference type="SUPFAM" id="SSF50969">
    <property type="entry name" value="YVTN repeat-like/Quinoprotein amine dehydrogenase"/>
    <property type="match status" value="1"/>
</dbReference>
<dbReference type="PANTHER" id="PTHR31270:SF1">
    <property type="entry name" value="GLUTAMINYL-PEPTIDE CYCLOTRANSFERASE"/>
    <property type="match status" value="1"/>
</dbReference>
<organism evidence="2 3">
    <name type="scientific">Pelagomonas calceolata</name>
    <dbReference type="NCBI Taxonomy" id="35677"/>
    <lineage>
        <taxon>Eukaryota</taxon>
        <taxon>Sar</taxon>
        <taxon>Stramenopiles</taxon>
        <taxon>Ochrophyta</taxon>
        <taxon>Pelagophyceae</taxon>
        <taxon>Pelagomonadales</taxon>
        <taxon>Pelagomonadaceae</taxon>
        <taxon>Pelagomonas</taxon>
    </lineage>
</organism>
<proteinExistence type="predicted"/>
<feature type="signal peptide" evidence="1">
    <location>
        <begin position="1"/>
        <end position="27"/>
    </location>
</feature>
<dbReference type="OrthoDB" id="409395at2759"/>
<evidence type="ECO:0000313" key="3">
    <source>
        <dbReference type="Proteomes" id="UP000789595"/>
    </source>
</evidence>
<dbReference type="AlphaFoldDB" id="A0A8J2X6P1"/>
<evidence type="ECO:0000256" key="1">
    <source>
        <dbReference type="SAM" id="SignalP"/>
    </source>
</evidence>
<protein>
    <recommendedName>
        <fullName evidence="4">Glutamine cyclotransferase</fullName>
    </recommendedName>
</protein>
<dbReference type="PANTHER" id="PTHR31270">
    <property type="entry name" value="GLUTAMINYL-PEPTIDE CYCLOTRANSFERASE"/>
    <property type="match status" value="1"/>
</dbReference>
<accession>A0A8J2X6P1</accession>
<dbReference type="Proteomes" id="UP000789595">
    <property type="component" value="Unassembled WGS sequence"/>
</dbReference>
<dbReference type="Pfam" id="PF05096">
    <property type="entry name" value="Glu_cyclase_2"/>
    <property type="match status" value="1"/>
</dbReference>
<feature type="chain" id="PRO_5035324521" description="Glutamine cyclotransferase" evidence="1">
    <location>
        <begin position="28"/>
        <end position="324"/>
    </location>
</feature>
<evidence type="ECO:0008006" key="4">
    <source>
        <dbReference type="Google" id="ProtNLM"/>
    </source>
</evidence>
<gene>
    <name evidence="2" type="ORF">PECAL_5P29010</name>
</gene>
<comment type="caution">
    <text evidence="2">The sequence shown here is derived from an EMBL/GenBank/DDBJ whole genome shotgun (WGS) entry which is preliminary data.</text>
</comment>
<dbReference type="InterPro" id="IPR007788">
    <property type="entry name" value="QCT"/>
</dbReference>
<sequence>MITRRYLAAAGIAIVAVVATTAPRAPAKNRTTPWLTSNNASYVSLPRIVKEYAHDSGAFTQGLVFGADGALYESDGLYRKSRVRRVELDTGKTLAKNLNANEHFGEGLAAIGEKLYQLTWREGAMHEYDTKTLRRLSTRAQPFHGEGWGLAYDETTGLAYGTDGTHRVHVLRPAHNWAALHVLRVKDERLGDALIEGLNELEMVEGELWANVLPLRYHKASPCVARIDINTGNVLGWVDLSALRDKQSSRVRRQPHHFVTNGIAYRRAAGRPQLLATGKQWDSMFDIDLEASNLGPDHVRSRCDLYLSPTNSKAHHRPSSFFPH</sequence>
<keyword evidence="1" id="KW-0732">Signal</keyword>